<dbReference type="PANTHER" id="PTHR33624">
    <property type="entry name" value="SIGMA FACTOR BINDING PROTEIN 1, CHLOROPLASTIC"/>
    <property type="match status" value="1"/>
</dbReference>
<evidence type="ECO:0000256" key="1">
    <source>
        <dbReference type="SAM" id="MobiDB-lite"/>
    </source>
</evidence>
<gene>
    <name evidence="3" type="ORF">ANE_LOCUS16359</name>
</gene>
<dbReference type="Pfam" id="PF05678">
    <property type="entry name" value="VQ"/>
    <property type="match status" value="1"/>
</dbReference>
<comment type="caution">
    <text evidence="3">The sequence shown here is derived from an EMBL/GenBank/DDBJ whole genome shotgun (WGS) entry which is preliminary data.</text>
</comment>
<evidence type="ECO:0000313" key="4">
    <source>
        <dbReference type="Proteomes" id="UP000489600"/>
    </source>
</evidence>
<dbReference type="Proteomes" id="UP000489600">
    <property type="component" value="Unassembled WGS sequence"/>
</dbReference>
<dbReference type="InterPro" id="IPR039335">
    <property type="entry name" value="SIB1/2"/>
</dbReference>
<dbReference type="PANTHER" id="PTHR33624:SF2">
    <property type="entry name" value="SIGMA FACTOR BINDING PROTEIN 1, CHLOROPLASTIC"/>
    <property type="match status" value="1"/>
</dbReference>
<evidence type="ECO:0000259" key="2">
    <source>
        <dbReference type="Pfam" id="PF05678"/>
    </source>
</evidence>
<sequence length="156" mass="17602">MDSSPSSSTYLTTTSLLDKRKSSPVSRKPSPKQKKKTSTSSTNKPIKVRYISNPMRVETCASKFRELVQELTGQDAVDLQPDTEFSDHQPSPTPENLVETRVEQPYDDRVGGTEYYYEPLDGEEEMFLPDQMSAGFSGFFSNGFYNVNDFGRIDSM</sequence>
<feature type="compositionally biased region" description="Low complexity" evidence="1">
    <location>
        <begin position="1"/>
        <end position="16"/>
    </location>
</feature>
<dbReference type="AlphaFoldDB" id="A0A565BX36"/>
<feature type="region of interest" description="Disordered" evidence="1">
    <location>
        <begin position="76"/>
        <end position="97"/>
    </location>
</feature>
<evidence type="ECO:0000313" key="3">
    <source>
        <dbReference type="EMBL" id="VVB05915.1"/>
    </source>
</evidence>
<dbReference type="InterPro" id="IPR008889">
    <property type="entry name" value="VQ"/>
</dbReference>
<accession>A0A565BX36</accession>
<feature type="region of interest" description="Disordered" evidence="1">
    <location>
        <begin position="1"/>
        <end position="47"/>
    </location>
</feature>
<dbReference type="EMBL" id="CABITT030000005">
    <property type="protein sequence ID" value="VVB05915.1"/>
    <property type="molecule type" value="Genomic_DNA"/>
</dbReference>
<name>A0A565BX36_9BRAS</name>
<proteinExistence type="predicted"/>
<dbReference type="OrthoDB" id="665788at2759"/>
<protein>
    <recommendedName>
        <fullName evidence="2">VQ domain-containing protein</fullName>
    </recommendedName>
</protein>
<feature type="domain" description="VQ" evidence="2">
    <location>
        <begin position="51"/>
        <end position="76"/>
    </location>
</feature>
<organism evidence="3 4">
    <name type="scientific">Arabis nemorensis</name>
    <dbReference type="NCBI Taxonomy" id="586526"/>
    <lineage>
        <taxon>Eukaryota</taxon>
        <taxon>Viridiplantae</taxon>
        <taxon>Streptophyta</taxon>
        <taxon>Embryophyta</taxon>
        <taxon>Tracheophyta</taxon>
        <taxon>Spermatophyta</taxon>
        <taxon>Magnoliopsida</taxon>
        <taxon>eudicotyledons</taxon>
        <taxon>Gunneridae</taxon>
        <taxon>Pentapetalae</taxon>
        <taxon>rosids</taxon>
        <taxon>malvids</taxon>
        <taxon>Brassicales</taxon>
        <taxon>Brassicaceae</taxon>
        <taxon>Arabideae</taxon>
        <taxon>Arabis</taxon>
    </lineage>
</organism>
<keyword evidence="4" id="KW-1185">Reference proteome</keyword>
<reference evidence="3" key="1">
    <citation type="submission" date="2019-07" db="EMBL/GenBank/DDBJ databases">
        <authorList>
            <person name="Dittberner H."/>
        </authorList>
    </citation>
    <scope>NUCLEOTIDE SEQUENCE [LARGE SCALE GENOMIC DNA]</scope>
</reference>